<sequence>MQFPPRLAGAYLVHVVPFLGAFPPQDIVQTSN</sequence>
<evidence type="ECO:0000313" key="1">
    <source>
        <dbReference type="EMBL" id="JAD32834.1"/>
    </source>
</evidence>
<protein>
    <submittedName>
        <fullName evidence="1">Uncharacterized protein</fullName>
    </submittedName>
</protein>
<proteinExistence type="predicted"/>
<organism evidence="1">
    <name type="scientific">Arundo donax</name>
    <name type="common">Giant reed</name>
    <name type="synonym">Donax arundinaceus</name>
    <dbReference type="NCBI Taxonomy" id="35708"/>
    <lineage>
        <taxon>Eukaryota</taxon>
        <taxon>Viridiplantae</taxon>
        <taxon>Streptophyta</taxon>
        <taxon>Embryophyta</taxon>
        <taxon>Tracheophyta</taxon>
        <taxon>Spermatophyta</taxon>
        <taxon>Magnoliopsida</taxon>
        <taxon>Liliopsida</taxon>
        <taxon>Poales</taxon>
        <taxon>Poaceae</taxon>
        <taxon>PACMAD clade</taxon>
        <taxon>Arundinoideae</taxon>
        <taxon>Arundineae</taxon>
        <taxon>Arundo</taxon>
    </lineage>
</organism>
<name>A0A0A8Z091_ARUDO</name>
<accession>A0A0A8Z091</accession>
<dbReference type="AlphaFoldDB" id="A0A0A8Z091"/>
<dbReference type="EMBL" id="GBRH01265061">
    <property type="protein sequence ID" value="JAD32834.1"/>
    <property type="molecule type" value="Transcribed_RNA"/>
</dbReference>
<reference evidence="1" key="2">
    <citation type="journal article" date="2015" name="Data Brief">
        <title>Shoot transcriptome of the giant reed, Arundo donax.</title>
        <authorList>
            <person name="Barrero R.A."/>
            <person name="Guerrero F.D."/>
            <person name="Moolhuijzen P."/>
            <person name="Goolsby J.A."/>
            <person name="Tidwell J."/>
            <person name="Bellgard S.E."/>
            <person name="Bellgard M.I."/>
        </authorList>
    </citation>
    <scope>NUCLEOTIDE SEQUENCE</scope>
    <source>
        <tissue evidence="1">Shoot tissue taken approximately 20 cm above the soil surface</tissue>
    </source>
</reference>
<reference evidence="1" key="1">
    <citation type="submission" date="2014-09" db="EMBL/GenBank/DDBJ databases">
        <authorList>
            <person name="Magalhaes I.L.F."/>
            <person name="Oliveira U."/>
            <person name="Santos F.R."/>
            <person name="Vidigal T.H.D.A."/>
            <person name="Brescovit A.D."/>
            <person name="Santos A.J."/>
        </authorList>
    </citation>
    <scope>NUCLEOTIDE SEQUENCE</scope>
    <source>
        <tissue evidence="1">Shoot tissue taken approximately 20 cm above the soil surface</tissue>
    </source>
</reference>